<dbReference type="EMBL" id="JAIRBM010000028">
    <property type="protein sequence ID" value="MBZ6079121.1"/>
    <property type="molecule type" value="Genomic_DNA"/>
</dbReference>
<dbReference type="Proteomes" id="UP000704176">
    <property type="component" value="Unassembled WGS sequence"/>
</dbReference>
<comment type="caution">
    <text evidence="1">The sequence shown here is derived from an EMBL/GenBank/DDBJ whole genome shotgun (WGS) entry which is preliminary data.</text>
</comment>
<accession>A0ABS7VU86</accession>
<reference evidence="1 2" key="1">
    <citation type="submission" date="2021-09" db="EMBL/GenBank/DDBJ databases">
        <title>The complete genome sequence of a new microorganism.</title>
        <authorList>
            <person name="Zi Z."/>
        </authorList>
    </citation>
    <scope>NUCLEOTIDE SEQUENCE [LARGE SCALE GENOMIC DNA]</scope>
    <source>
        <strain evidence="1 2">WGZ8</strain>
    </source>
</reference>
<evidence type="ECO:0000313" key="1">
    <source>
        <dbReference type="EMBL" id="MBZ6079121.1"/>
    </source>
</evidence>
<dbReference type="RefSeq" id="WP_224315885.1">
    <property type="nucleotide sequence ID" value="NZ_JAIRBM010000028.1"/>
</dbReference>
<protein>
    <submittedName>
        <fullName evidence="1">Uncharacterized protein</fullName>
    </submittedName>
</protein>
<name>A0ABS7VU86_9HYPH</name>
<organism evidence="1 2">
    <name type="scientific">Microvirga puerhi</name>
    <dbReference type="NCBI Taxonomy" id="2876078"/>
    <lineage>
        <taxon>Bacteria</taxon>
        <taxon>Pseudomonadati</taxon>
        <taxon>Pseudomonadota</taxon>
        <taxon>Alphaproteobacteria</taxon>
        <taxon>Hyphomicrobiales</taxon>
        <taxon>Methylobacteriaceae</taxon>
        <taxon>Microvirga</taxon>
    </lineage>
</organism>
<proteinExistence type="predicted"/>
<keyword evidence="2" id="KW-1185">Reference proteome</keyword>
<gene>
    <name evidence="1" type="ORF">K9B37_22970</name>
</gene>
<evidence type="ECO:0000313" key="2">
    <source>
        <dbReference type="Proteomes" id="UP000704176"/>
    </source>
</evidence>
<sequence>MADIIALADLRASAKHNEVLSLFKGRKSKGRSRKALTKSEFPSARPGISGNLNDLYEQASAVLMRHYDGDPNVPDIVAERCLDLLKALSAHAKPE</sequence>